<keyword evidence="2" id="KW-0255">Endonuclease</keyword>
<dbReference type="CDD" id="cd00085">
    <property type="entry name" value="HNHc"/>
    <property type="match status" value="1"/>
</dbReference>
<dbReference type="InterPro" id="IPR003615">
    <property type="entry name" value="HNH_nuc"/>
</dbReference>
<name>A0A7M1KVC7_9LACT</name>
<accession>A0A7M1KVC7</accession>
<dbReference type="Proteomes" id="UP000595091">
    <property type="component" value="Plasmid pT4302"/>
</dbReference>
<feature type="domain" description="HNH nuclease" evidence="1">
    <location>
        <begin position="192"/>
        <end position="251"/>
    </location>
</feature>
<dbReference type="AlphaFoldDB" id="A0A7M1KVC7"/>
<dbReference type="EMBL" id="CP063066">
    <property type="protein sequence ID" value="QOQ80124.1"/>
    <property type="molecule type" value="Genomic_DNA"/>
</dbReference>
<dbReference type="GO" id="GO:0003676">
    <property type="term" value="F:nucleic acid binding"/>
    <property type="evidence" value="ECO:0007669"/>
    <property type="project" value="InterPro"/>
</dbReference>
<evidence type="ECO:0000259" key="1">
    <source>
        <dbReference type="SMART" id="SM00507"/>
    </source>
</evidence>
<evidence type="ECO:0000313" key="2">
    <source>
        <dbReference type="EMBL" id="QOQ80124.1"/>
    </source>
</evidence>
<dbReference type="Gene3D" id="1.10.30.50">
    <property type="match status" value="1"/>
</dbReference>
<gene>
    <name evidence="2" type="ORF">IMX20_09440</name>
</gene>
<organism evidence="2 3">
    <name type="scientific">Aerococcus urinaeequi</name>
    <dbReference type="NCBI Taxonomy" id="51665"/>
    <lineage>
        <taxon>Bacteria</taxon>
        <taxon>Bacillati</taxon>
        <taxon>Bacillota</taxon>
        <taxon>Bacilli</taxon>
        <taxon>Lactobacillales</taxon>
        <taxon>Aerococcaceae</taxon>
        <taxon>Aerococcus</taxon>
    </lineage>
</organism>
<proteinExistence type="predicted"/>
<dbReference type="InterPro" id="IPR058712">
    <property type="entry name" value="SRA_ScoMcrA"/>
</dbReference>
<dbReference type="GO" id="GO:0004519">
    <property type="term" value="F:endonuclease activity"/>
    <property type="evidence" value="ECO:0007669"/>
    <property type="project" value="UniProtKB-KW"/>
</dbReference>
<reference evidence="2 3" key="1">
    <citation type="submission" date="2020-10" db="EMBL/GenBank/DDBJ databases">
        <title>Plasmid carrying two tetracycline resistance determinant.</title>
        <authorList>
            <person name="Yang Q."/>
        </authorList>
    </citation>
    <scope>NUCLEOTIDE SEQUENCE [LARGE SCALE GENOMIC DNA]</scope>
    <source>
        <strain evidence="2 3">T43</strain>
        <plasmid evidence="2 3">pT4302</plasmid>
    </source>
</reference>
<keyword evidence="2" id="KW-0540">Nuclease</keyword>
<evidence type="ECO:0000313" key="3">
    <source>
        <dbReference type="Proteomes" id="UP000595091"/>
    </source>
</evidence>
<geneLocation type="plasmid" evidence="2 3">
    <name>pT4302</name>
</geneLocation>
<dbReference type="Pfam" id="PF01844">
    <property type="entry name" value="HNH"/>
    <property type="match status" value="1"/>
</dbReference>
<sequence>MFTPNIKIGDTITNKELVSIFKVNPQQGMRRSLKNNCLVLVSDHTKGLYEDKWRDNIIHYTGMGNGNQRFSYKQNKTVYESRENGIILFLFEVLKPTQYIFQGEVELAEEPYMSTQVQKDVGMREVCIFPLKVKDKSSPVAIEMNIMQDRERKLERKVRRETFNDLKEKASMAIGQPSKRKVYTNAFERNPYVKEYVLKKSNGICQLCNLQAPFQDKSGNPYLEVHHIEWLSKGGDDTIENAIALCPNCHRKIHILDDSNDVIRLKKLASLNQKTDK</sequence>
<dbReference type="Pfam" id="PF26348">
    <property type="entry name" value="SRA_ScoMcrA"/>
    <property type="match status" value="1"/>
</dbReference>
<dbReference type="RefSeq" id="WP_197559176.1">
    <property type="nucleotide sequence ID" value="NZ_CP063066.1"/>
</dbReference>
<keyword evidence="2" id="KW-0378">Hydrolase</keyword>
<dbReference type="SMART" id="SM00507">
    <property type="entry name" value="HNHc"/>
    <property type="match status" value="1"/>
</dbReference>
<dbReference type="InterPro" id="IPR002711">
    <property type="entry name" value="HNH"/>
</dbReference>
<dbReference type="GO" id="GO:0008270">
    <property type="term" value="F:zinc ion binding"/>
    <property type="evidence" value="ECO:0007669"/>
    <property type="project" value="InterPro"/>
</dbReference>
<protein>
    <submittedName>
        <fullName evidence="2">HNH endonuclease</fullName>
    </submittedName>
</protein>
<keyword evidence="2" id="KW-0614">Plasmid</keyword>